<proteinExistence type="predicted"/>
<sequence length="457" mass="51258">MVNERSSLPNGALVKFLAKPLSRRSNKALFTATAHREIHGDRLHVRTKLPPSLQGFFFGHGSRQACNAQDVDLMRPQEFHQSATDGGGEEVHELMIGRFASIVGRTLAPPTMDTSFAFLSKVVQHRTERIFLLNSCNGLFLFGLFGVVMDAYYTTQEVGYIVCNPATKQWVRVPGCPWIDDDPSIITLTEHTSLLFDPAVSSHFHLVLFWDHLGAGNMTRTTIHSYSSETGLWSHNAAHSIEERQGSLENWRFHEISEDSLLSGFPTAFVNGFVYLILERELILKVDPQGKTQCIIPAPPMGHVGADNNYVLFVGQSQGILHCIVEEGLVEYVPPRVPSCCHRRWKSCGLSVWVLQDSNTPKWDLKHKMSNMEVFGKKSCEGMVDYHVVTVHPDCNVIFFLQHSDALMVSYDMDYKEARALQSFKNEYGPITPYTPYLSDLFVGVAGAHKEAIEVVS</sequence>
<gene>
    <name evidence="3" type="ORF">SORBI_3002G061200</name>
</gene>
<dbReference type="Pfam" id="PF24750">
    <property type="entry name" value="b-prop_At3g26010-like"/>
    <property type="match status" value="1"/>
</dbReference>
<dbReference type="PANTHER" id="PTHR35546">
    <property type="entry name" value="F-BOX PROTEIN INTERACTION DOMAIN PROTEIN-RELATED"/>
    <property type="match status" value="1"/>
</dbReference>
<keyword evidence="1" id="KW-1133">Transmembrane helix</keyword>
<dbReference type="InterPro" id="IPR055290">
    <property type="entry name" value="At3g26010-like"/>
</dbReference>
<keyword evidence="1" id="KW-0812">Transmembrane</keyword>
<organism evidence="3 4">
    <name type="scientific">Sorghum bicolor</name>
    <name type="common">Sorghum</name>
    <name type="synonym">Sorghum vulgare</name>
    <dbReference type="NCBI Taxonomy" id="4558"/>
    <lineage>
        <taxon>Eukaryota</taxon>
        <taxon>Viridiplantae</taxon>
        <taxon>Streptophyta</taxon>
        <taxon>Embryophyta</taxon>
        <taxon>Tracheophyta</taxon>
        <taxon>Spermatophyta</taxon>
        <taxon>Magnoliopsida</taxon>
        <taxon>Liliopsida</taxon>
        <taxon>Poales</taxon>
        <taxon>Poaceae</taxon>
        <taxon>PACMAD clade</taxon>
        <taxon>Panicoideae</taxon>
        <taxon>Andropogonodae</taxon>
        <taxon>Andropogoneae</taxon>
        <taxon>Sorghinae</taxon>
        <taxon>Sorghum</taxon>
    </lineage>
</organism>
<dbReference type="Proteomes" id="UP000000768">
    <property type="component" value="Chromosome 2"/>
</dbReference>
<dbReference type="InParanoid" id="A0A1B6Q9H8"/>
<evidence type="ECO:0000259" key="2">
    <source>
        <dbReference type="Pfam" id="PF24750"/>
    </source>
</evidence>
<dbReference type="Gramene" id="KXG34583">
    <property type="protein sequence ID" value="KXG34583"/>
    <property type="gene ID" value="SORBI_3002G061200"/>
</dbReference>
<feature type="domain" description="F-box protein At3g26010-like beta-propeller" evidence="2">
    <location>
        <begin position="119"/>
        <end position="243"/>
    </location>
</feature>
<dbReference type="InterPro" id="IPR056592">
    <property type="entry name" value="Beta-prop_At3g26010-like"/>
</dbReference>
<protein>
    <recommendedName>
        <fullName evidence="2">F-box protein At3g26010-like beta-propeller domain-containing protein</fullName>
    </recommendedName>
</protein>
<evidence type="ECO:0000313" key="3">
    <source>
        <dbReference type="EMBL" id="KXG34583.1"/>
    </source>
</evidence>
<name>A0A1B6Q9H8_SORBI</name>
<dbReference type="AlphaFoldDB" id="A0A1B6Q9H8"/>
<keyword evidence="1" id="KW-0472">Membrane</keyword>
<dbReference type="OMA" id="ENWRFHE"/>
<dbReference type="PANTHER" id="PTHR35546:SF106">
    <property type="entry name" value="DUF1618 DOMAIN-CONTAINING PROTEIN"/>
    <property type="match status" value="1"/>
</dbReference>
<reference evidence="4" key="2">
    <citation type="journal article" date="2018" name="Plant J.">
        <title>The Sorghum bicolor reference genome: improved assembly, gene annotations, a transcriptome atlas, and signatures of genome organization.</title>
        <authorList>
            <person name="McCormick R.F."/>
            <person name="Truong S.K."/>
            <person name="Sreedasyam A."/>
            <person name="Jenkins J."/>
            <person name="Shu S."/>
            <person name="Sims D."/>
            <person name="Kennedy M."/>
            <person name="Amirebrahimi M."/>
            <person name="Weers B.D."/>
            <person name="McKinley B."/>
            <person name="Mattison A."/>
            <person name="Morishige D.T."/>
            <person name="Grimwood J."/>
            <person name="Schmutz J."/>
            <person name="Mullet J.E."/>
        </authorList>
    </citation>
    <scope>NUCLEOTIDE SEQUENCE [LARGE SCALE GENOMIC DNA]</scope>
    <source>
        <strain evidence="4">cv. BTx623</strain>
    </source>
</reference>
<reference evidence="3 4" key="1">
    <citation type="journal article" date="2009" name="Nature">
        <title>The Sorghum bicolor genome and the diversification of grasses.</title>
        <authorList>
            <person name="Paterson A.H."/>
            <person name="Bowers J.E."/>
            <person name="Bruggmann R."/>
            <person name="Dubchak I."/>
            <person name="Grimwood J."/>
            <person name="Gundlach H."/>
            <person name="Haberer G."/>
            <person name="Hellsten U."/>
            <person name="Mitros T."/>
            <person name="Poliakov A."/>
            <person name="Schmutz J."/>
            <person name="Spannagl M."/>
            <person name="Tang H."/>
            <person name="Wang X."/>
            <person name="Wicker T."/>
            <person name="Bharti A.K."/>
            <person name="Chapman J."/>
            <person name="Feltus F.A."/>
            <person name="Gowik U."/>
            <person name="Grigoriev I.V."/>
            <person name="Lyons E."/>
            <person name="Maher C.A."/>
            <person name="Martis M."/>
            <person name="Narechania A."/>
            <person name="Otillar R.P."/>
            <person name="Penning B.W."/>
            <person name="Salamov A.A."/>
            <person name="Wang Y."/>
            <person name="Zhang L."/>
            <person name="Carpita N.C."/>
            <person name="Freeling M."/>
            <person name="Gingle A.R."/>
            <person name="Hash C.T."/>
            <person name="Keller B."/>
            <person name="Klein P."/>
            <person name="Kresovich S."/>
            <person name="McCann M.C."/>
            <person name="Ming R."/>
            <person name="Peterson D.G."/>
            <person name="Mehboob-ur-Rahman"/>
            <person name="Ware D."/>
            <person name="Westhoff P."/>
            <person name="Mayer K.F."/>
            <person name="Messing J."/>
            <person name="Rokhsar D.S."/>
        </authorList>
    </citation>
    <scope>NUCLEOTIDE SEQUENCE [LARGE SCALE GENOMIC DNA]</scope>
    <source>
        <strain evidence="4">cv. BTx623</strain>
    </source>
</reference>
<accession>A0A1B6Q9H8</accession>
<keyword evidence="4" id="KW-1185">Reference proteome</keyword>
<dbReference type="EMBL" id="CM000761">
    <property type="protein sequence ID" value="KXG34583.1"/>
    <property type="molecule type" value="Genomic_DNA"/>
</dbReference>
<evidence type="ECO:0000256" key="1">
    <source>
        <dbReference type="SAM" id="Phobius"/>
    </source>
</evidence>
<feature type="transmembrane region" description="Helical" evidence="1">
    <location>
        <begin position="130"/>
        <end position="153"/>
    </location>
</feature>
<evidence type="ECO:0000313" key="4">
    <source>
        <dbReference type="Proteomes" id="UP000000768"/>
    </source>
</evidence>